<feature type="compositionally biased region" description="Low complexity" evidence="2">
    <location>
        <begin position="91"/>
        <end position="106"/>
    </location>
</feature>
<dbReference type="RefSeq" id="XP_022095646.1">
    <property type="nucleotide sequence ID" value="XM_022239954.1"/>
</dbReference>
<dbReference type="SUPFAM" id="SSF90257">
    <property type="entry name" value="Myosin rod fragments"/>
    <property type="match status" value="1"/>
</dbReference>
<feature type="compositionally biased region" description="Low complexity" evidence="2">
    <location>
        <begin position="38"/>
        <end position="50"/>
    </location>
</feature>
<protein>
    <submittedName>
        <fullName evidence="4 5">Centrosomal protein of 128 kDa-like isoform X1</fullName>
    </submittedName>
</protein>
<feature type="compositionally biased region" description="Polar residues" evidence="2">
    <location>
        <begin position="1031"/>
        <end position="1062"/>
    </location>
</feature>
<keyword evidence="3" id="KW-1185">Reference proteome</keyword>
<accession>A0A8B7YWH3</accession>
<proteinExistence type="predicted"/>
<evidence type="ECO:0000313" key="5">
    <source>
        <dbReference type="RefSeq" id="XP_022095646.1"/>
    </source>
</evidence>
<dbReference type="GeneID" id="110981914"/>
<gene>
    <name evidence="4 5 6" type="primary">LOC110981914</name>
</gene>
<dbReference type="InterPro" id="IPR026652">
    <property type="entry name" value="CEP128"/>
</dbReference>
<evidence type="ECO:0000256" key="1">
    <source>
        <dbReference type="SAM" id="Coils"/>
    </source>
</evidence>
<feature type="compositionally biased region" description="Basic residues" evidence="2">
    <location>
        <begin position="134"/>
        <end position="147"/>
    </location>
</feature>
<feature type="region of interest" description="Disordered" evidence="2">
    <location>
        <begin position="982"/>
        <end position="1014"/>
    </location>
</feature>
<dbReference type="RefSeq" id="XP_022095645.1">
    <property type="nucleotide sequence ID" value="XM_022239953.1"/>
</dbReference>
<sequence length="1121" mass="130863">MSSDSDGYEPSDSSTRPRVIRARHPRSSSSATDDVQVLTSSLRSTSRNLNAVDGLLGHYRDSNKRQNAAIERLRDNLARSTESLRQERLNRLSSQQGSPGSGSRPLRASDLRETSGRRKYQPTSPHDDYTITRGSKRLKGRHMRRPSVKFTDELDEIHDIHETVRDLSDNQIRLEQDLDQAIQLRNQDRIDSQKALQELSDSVRQSQRKEEEQKSSQRVDKKLQAIQEELRQHRIHQEAQEKRKKETGQLSVELKQAIAAQSKQEEKEMRERLLKAETEKQQLTVQLETAQRKLDRAQGVKAAMQDQIEDYKNRLRFSDHERSIMQDRFSDLQESMEQEGLPLSRTDRKHQRLQETIAKEEKDRQVLEGEIQRLKAQLTQSQSKQDHQKYQRELERSEKQRDQLSQHLESVTKELENKERHAAKLVTDLQDASENLKASQEHEKIAVARLKELEKRLADGDRKAERQEERLLELERLLEEARYKKDDMRTKAKDKIRQWKLKCAKLQRDADTLKRRLSQAVERNQHLLTDNESHRTLNGTSTHRLDSLQREINDTLEKRAQQDEQLRLKDIEINELKSVRKDLELELRDTRNFMDKLDNELRAHQVRYNVLADEKLRLEEDLNSFKTKTQLAEDHMQKLQSEWHKSNAQKTELSAQLAEESGSRRVAEAHIRQLTQDIKIAKEDADRLTQQLKQEKRDHEMNMEELQKENEEKKSQGERMIMDRSNRLKRERAEMEAELQTLKLEIADSQSQLKTLRRQLEESRSDAEKAKTELMSAEQENGKLRRKYERAKTGYQEQAQLAEVENIRASNLEKRLIGVSSQLMDQDLENESVLHAINQEVDRLVEVCAGQDEVHRAISSPTRDVKHKPQHWLTEIKGKLQWVEEEMSRKLAHQRKLRQDLERSRTDADEVARYGDLQNRLLRSELDKQSGLLHELEQNNQDLVASKRQKDIVVKSLEKQVDKLEHHIEMNVKSLRRSLELIPDLDSPPRDSPAQDYKKLKDLQEERDRINDRYNRYKGTVTLLQQQLEEAKQSTGFQSPGTSPLVQSYKGNRISPASSNLSLKKHRSPETDSRGRHPAKGLSDLIGKSVSPSSKKRAPYRLMPPDSSENPSSACLPRHLL</sequence>
<evidence type="ECO:0000313" key="6">
    <source>
        <dbReference type="RefSeq" id="XP_022095647.1"/>
    </source>
</evidence>
<dbReference type="PANTHER" id="PTHR46657">
    <property type="entry name" value="CENTROSOMAL PROTEIN OF 128 KDA"/>
    <property type="match status" value="1"/>
</dbReference>
<feature type="region of interest" description="Disordered" evidence="2">
    <location>
        <begin position="759"/>
        <end position="784"/>
    </location>
</feature>
<feature type="region of interest" description="Disordered" evidence="2">
    <location>
        <begin position="1031"/>
        <end position="1121"/>
    </location>
</feature>
<dbReference type="Proteomes" id="UP000694845">
    <property type="component" value="Unplaced"/>
</dbReference>
<keyword evidence="1" id="KW-0175">Coiled coil</keyword>
<dbReference type="OrthoDB" id="10046318at2759"/>
<feature type="region of interest" description="Disordered" evidence="2">
    <location>
        <begin position="376"/>
        <end position="407"/>
    </location>
</feature>
<dbReference type="RefSeq" id="XP_022095647.1">
    <property type="nucleotide sequence ID" value="XM_022239955.1"/>
</dbReference>
<feature type="coiled-coil region" evidence="1">
    <location>
        <begin position="884"/>
        <end position="939"/>
    </location>
</feature>
<feature type="compositionally biased region" description="Basic and acidic residues" evidence="2">
    <location>
        <begin position="996"/>
        <end position="1014"/>
    </location>
</feature>
<feature type="region of interest" description="Disordered" evidence="2">
    <location>
        <begin position="84"/>
        <end position="147"/>
    </location>
</feature>
<dbReference type="GO" id="GO:0005814">
    <property type="term" value="C:centriole"/>
    <property type="evidence" value="ECO:0007669"/>
    <property type="project" value="TreeGrafter"/>
</dbReference>
<reference evidence="4 5" key="1">
    <citation type="submission" date="2025-04" db="UniProtKB">
        <authorList>
            <consortium name="RefSeq"/>
        </authorList>
    </citation>
    <scope>IDENTIFICATION</scope>
</reference>
<evidence type="ECO:0000313" key="4">
    <source>
        <dbReference type="RefSeq" id="XP_022095645.1"/>
    </source>
</evidence>
<dbReference type="GO" id="GO:0000922">
    <property type="term" value="C:spindle pole"/>
    <property type="evidence" value="ECO:0007669"/>
    <property type="project" value="TreeGrafter"/>
</dbReference>
<feature type="compositionally biased region" description="Basic and acidic residues" evidence="2">
    <location>
        <begin position="759"/>
        <end position="772"/>
    </location>
</feature>
<feature type="region of interest" description="Disordered" evidence="2">
    <location>
        <begin position="1"/>
        <end position="50"/>
    </location>
</feature>
<feature type="compositionally biased region" description="Polar residues" evidence="2">
    <location>
        <begin position="1"/>
        <end position="16"/>
    </location>
</feature>
<evidence type="ECO:0000313" key="3">
    <source>
        <dbReference type="Proteomes" id="UP000694845"/>
    </source>
</evidence>
<name>A0A8B7YWH3_ACAPL</name>
<feature type="compositionally biased region" description="Basic and acidic residues" evidence="2">
    <location>
        <begin position="384"/>
        <end position="407"/>
    </location>
</feature>
<dbReference type="AlphaFoldDB" id="A0A8B7YWH3"/>
<dbReference type="CTD" id="145508"/>
<evidence type="ECO:0000256" key="2">
    <source>
        <dbReference type="SAM" id="MobiDB-lite"/>
    </source>
</evidence>
<feature type="region of interest" description="Disordered" evidence="2">
    <location>
        <begin position="695"/>
        <end position="725"/>
    </location>
</feature>
<dbReference type="KEGG" id="aplc:110981914"/>
<feature type="compositionally biased region" description="Basic and acidic residues" evidence="2">
    <location>
        <begin position="107"/>
        <end position="116"/>
    </location>
</feature>
<dbReference type="PANTHER" id="PTHR46657:SF1">
    <property type="entry name" value="CENTROSOMAL PROTEIN OF 128 KDA"/>
    <property type="match status" value="1"/>
</dbReference>
<feature type="region of interest" description="Disordered" evidence="2">
    <location>
        <begin position="333"/>
        <end position="361"/>
    </location>
</feature>
<organism evidence="3 5">
    <name type="scientific">Acanthaster planci</name>
    <name type="common">Crown-of-thorns starfish</name>
    <dbReference type="NCBI Taxonomy" id="133434"/>
    <lineage>
        <taxon>Eukaryota</taxon>
        <taxon>Metazoa</taxon>
        <taxon>Echinodermata</taxon>
        <taxon>Eleutherozoa</taxon>
        <taxon>Asterozoa</taxon>
        <taxon>Asteroidea</taxon>
        <taxon>Valvatacea</taxon>
        <taxon>Valvatida</taxon>
        <taxon>Acanthasteridae</taxon>
        <taxon>Acanthaster</taxon>
    </lineage>
</organism>